<comment type="caution">
    <text evidence="2">The sequence shown here is derived from an EMBL/GenBank/DDBJ whole genome shotgun (WGS) entry which is preliminary data.</text>
</comment>
<feature type="chain" id="PRO_5044002173" evidence="1">
    <location>
        <begin position="18"/>
        <end position="115"/>
    </location>
</feature>
<evidence type="ECO:0000256" key="1">
    <source>
        <dbReference type="SAM" id="SignalP"/>
    </source>
</evidence>
<dbReference type="EMBL" id="JASPKY010000100">
    <property type="protein sequence ID" value="KAK9737414.1"/>
    <property type="molecule type" value="Genomic_DNA"/>
</dbReference>
<feature type="signal peptide" evidence="1">
    <location>
        <begin position="1"/>
        <end position="17"/>
    </location>
</feature>
<evidence type="ECO:0000313" key="2">
    <source>
        <dbReference type="EMBL" id="KAK9737414.1"/>
    </source>
</evidence>
<sequence length="115" mass="12990">MLVFKVFSVFLLGLCLAEQIFDGPKLDIDSEDGYHGLVKENETLVEVTPAIRAIGAPVKEFRIVNKHHGEAPFEIIKKADGYAELRARRVLNCEKRRNYKFDIAAVGEDGKESQR</sequence>
<proteinExistence type="predicted"/>
<keyword evidence="3" id="KW-1185">Reference proteome</keyword>
<accession>A0AAW1LVF1</accession>
<dbReference type="AlphaFoldDB" id="A0AAW1LVF1"/>
<reference evidence="2 3" key="1">
    <citation type="journal article" date="2024" name="BMC Genomics">
        <title>De novo assembly and annotation of Popillia japonica's genome with initial clues to its potential as an invasive pest.</title>
        <authorList>
            <person name="Cucini C."/>
            <person name="Boschi S."/>
            <person name="Funari R."/>
            <person name="Cardaioli E."/>
            <person name="Iannotti N."/>
            <person name="Marturano G."/>
            <person name="Paoli F."/>
            <person name="Bruttini M."/>
            <person name="Carapelli A."/>
            <person name="Frati F."/>
            <person name="Nardi F."/>
        </authorList>
    </citation>
    <scope>NUCLEOTIDE SEQUENCE [LARGE SCALE GENOMIC DNA]</scope>
    <source>
        <strain evidence="2">DMR45628</strain>
    </source>
</reference>
<name>A0AAW1LVF1_POPJA</name>
<dbReference type="Proteomes" id="UP001458880">
    <property type="component" value="Unassembled WGS sequence"/>
</dbReference>
<keyword evidence="1" id="KW-0732">Signal</keyword>
<evidence type="ECO:0000313" key="3">
    <source>
        <dbReference type="Proteomes" id="UP001458880"/>
    </source>
</evidence>
<gene>
    <name evidence="2" type="ORF">QE152_g10756</name>
</gene>
<organism evidence="2 3">
    <name type="scientific">Popillia japonica</name>
    <name type="common">Japanese beetle</name>
    <dbReference type="NCBI Taxonomy" id="7064"/>
    <lineage>
        <taxon>Eukaryota</taxon>
        <taxon>Metazoa</taxon>
        <taxon>Ecdysozoa</taxon>
        <taxon>Arthropoda</taxon>
        <taxon>Hexapoda</taxon>
        <taxon>Insecta</taxon>
        <taxon>Pterygota</taxon>
        <taxon>Neoptera</taxon>
        <taxon>Endopterygota</taxon>
        <taxon>Coleoptera</taxon>
        <taxon>Polyphaga</taxon>
        <taxon>Scarabaeiformia</taxon>
        <taxon>Scarabaeidae</taxon>
        <taxon>Rutelinae</taxon>
        <taxon>Popillia</taxon>
    </lineage>
</organism>
<protein>
    <submittedName>
        <fullName evidence="2">Uncharacterized protein</fullName>
    </submittedName>
</protein>